<evidence type="ECO:0000313" key="6">
    <source>
        <dbReference type="EMBL" id="MDN0025823.1"/>
    </source>
</evidence>
<dbReference type="AlphaFoldDB" id="A0AAW7JR52"/>
<evidence type="ECO:0000256" key="2">
    <source>
        <dbReference type="ARBA" id="ARBA00022980"/>
    </source>
</evidence>
<dbReference type="GO" id="GO:0003729">
    <property type="term" value="F:mRNA binding"/>
    <property type="evidence" value="ECO:0007669"/>
    <property type="project" value="TreeGrafter"/>
</dbReference>
<name>A0AAW7JR52_9BACT</name>
<comment type="caution">
    <text evidence="6">The sequence shown here is derived from an EMBL/GenBank/DDBJ whole genome shotgun (WGS) entry which is preliminary data.</text>
</comment>
<dbReference type="GO" id="GO:0022627">
    <property type="term" value="C:cytosolic small ribosomal subunit"/>
    <property type="evidence" value="ECO:0007669"/>
    <property type="project" value="TreeGrafter"/>
</dbReference>
<dbReference type="GO" id="GO:0003735">
    <property type="term" value="F:structural constituent of ribosome"/>
    <property type="evidence" value="ECO:0007669"/>
    <property type="project" value="TreeGrafter"/>
</dbReference>
<dbReference type="InterPro" id="IPR003029">
    <property type="entry name" value="S1_domain"/>
</dbReference>
<dbReference type="FunFam" id="2.40.50.140:FF:000103">
    <property type="entry name" value="protein RRP5 homolog"/>
    <property type="match status" value="1"/>
</dbReference>
<dbReference type="Gene3D" id="2.40.50.140">
    <property type="entry name" value="Nucleic acid-binding proteins"/>
    <property type="match status" value="2"/>
</dbReference>
<evidence type="ECO:0000313" key="7">
    <source>
        <dbReference type="Proteomes" id="UP001168478"/>
    </source>
</evidence>
<comment type="similarity">
    <text evidence="1">Belongs to the bacterial ribosomal protein bS1 family.</text>
</comment>
<keyword evidence="2" id="KW-0689">Ribosomal protein</keyword>
<evidence type="ECO:0000259" key="5">
    <source>
        <dbReference type="PROSITE" id="PS50126"/>
    </source>
</evidence>
<dbReference type="GO" id="GO:0006412">
    <property type="term" value="P:translation"/>
    <property type="evidence" value="ECO:0007669"/>
    <property type="project" value="TreeGrafter"/>
</dbReference>
<reference evidence="6" key="1">
    <citation type="submission" date="2023-06" db="EMBL/GenBank/DDBJ databases">
        <authorList>
            <person name="Zeman M."/>
            <person name="Kubasova T."/>
            <person name="Jahodarova E."/>
            <person name="Nykrynova M."/>
            <person name="Rychlik I."/>
        </authorList>
    </citation>
    <scope>NUCLEOTIDE SEQUENCE</scope>
    <source>
        <strain evidence="6">ET15</strain>
    </source>
</reference>
<dbReference type="InterPro" id="IPR050437">
    <property type="entry name" value="Ribos_protein_bS1-like"/>
</dbReference>
<dbReference type="Proteomes" id="UP001168478">
    <property type="component" value="Unassembled WGS sequence"/>
</dbReference>
<dbReference type="SMART" id="SM00316">
    <property type="entry name" value="S1"/>
    <property type="match status" value="2"/>
</dbReference>
<dbReference type="InterPro" id="IPR012340">
    <property type="entry name" value="NA-bd_OB-fold"/>
</dbReference>
<organism evidence="6 7">
    <name type="scientific">Leyella lascolaii</name>
    <dbReference type="NCBI Taxonomy" id="1776379"/>
    <lineage>
        <taxon>Bacteria</taxon>
        <taxon>Pseudomonadati</taxon>
        <taxon>Bacteroidota</taxon>
        <taxon>Bacteroidia</taxon>
        <taxon>Bacteroidales</taxon>
        <taxon>Prevotellaceae</taxon>
        <taxon>Leyella</taxon>
    </lineage>
</organism>
<feature type="domain" description="S1 motif" evidence="5">
    <location>
        <begin position="95"/>
        <end position="164"/>
    </location>
</feature>
<evidence type="ECO:0000256" key="3">
    <source>
        <dbReference type="ARBA" id="ARBA00023274"/>
    </source>
</evidence>
<evidence type="ECO:0000256" key="4">
    <source>
        <dbReference type="ARBA" id="ARBA00025604"/>
    </source>
</evidence>
<dbReference type="PANTHER" id="PTHR10724">
    <property type="entry name" value="30S RIBOSOMAL PROTEIN S1"/>
    <property type="match status" value="1"/>
</dbReference>
<gene>
    <name evidence="6" type="ORF">QVN84_09885</name>
</gene>
<protein>
    <submittedName>
        <fullName evidence="6">S1 RNA-binding domain-containing protein</fullName>
    </submittedName>
</protein>
<dbReference type="Pfam" id="PF00575">
    <property type="entry name" value="S1"/>
    <property type="match status" value="2"/>
</dbReference>
<dbReference type="RefSeq" id="WP_289836578.1">
    <property type="nucleotide sequence ID" value="NZ_JAUEIF010000009.1"/>
</dbReference>
<dbReference type="PANTHER" id="PTHR10724:SF7">
    <property type="entry name" value="SMALL RIBOSOMAL SUBUNIT PROTEIN BS1C"/>
    <property type="match status" value="1"/>
</dbReference>
<dbReference type="EMBL" id="JAUEIF010000009">
    <property type="protein sequence ID" value="MDN0025823.1"/>
    <property type="molecule type" value="Genomic_DNA"/>
</dbReference>
<sequence>MASDSLVELTVGDIVKATVKQIQKNYAVLSLGDIVAYLPSSEYSWGRDNNLKNKLKIGTEVQVVVIEITDKGVMSSIKRMTKDPWHNVETLYEVNQQTRGKITKIMSFGAFVELPNGVQGLLHKNEMSLDGTKEPSEIVSEGQEMDVVITSIEKAERKISFSIKSF</sequence>
<dbReference type="SUPFAM" id="SSF50249">
    <property type="entry name" value="Nucleic acid-binding proteins"/>
    <property type="match status" value="2"/>
</dbReference>
<feature type="domain" description="S1 motif" evidence="5">
    <location>
        <begin position="12"/>
        <end position="78"/>
    </location>
</feature>
<keyword evidence="3" id="KW-0687">Ribonucleoprotein</keyword>
<proteinExistence type="inferred from homology"/>
<dbReference type="PROSITE" id="PS50126">
    <property type="entry name" value="S1"/>
    <property type="match status" value="2"/>
</dbReference>
<reference evidence="6" key="2">
    <citation type="submission" date="2023-08" db="EMBL/GenBank/DDBJ databases">
        <title>Identification and characterization of horizontal gene transfer across gut microbiota members of farm animals based on homology search.</title>
        <authorList>
            <person name="Schwarzerova J."/>
            <person name="Nykrynova M."/>
            <person name="Jureckova K."/>
            <person name="Cejkova D."/>
            <person name="Rychlik I."/>
        </authorList>
    </citation>
    <scope>NUCLEOTIDE SEQUENCE</scope>
    <source>
        <strain evidence="6">ET15</strain>
    </source>
</reference>
<evidence type="ECO:0000256" key="1">
    <source>
        <dbReference type="ARBA" id="ARBA00006767"/>
    </source>
</evidence>
<comment type="function">
    <text evidence="4">Binds mRNA; thus facilitating recognition of the initiation point. It is needed to translate mRNA with a short Shine-Dalgarno (SD) purine-rich sequence.</text>
</comment>
<accession>A0AAW7JR52</accession>